<evidence type="ECO:0000313" key="9">
    <source>
        <dbReference type="Proteomes" id="UP001206206"/>
    </source>
</evidence>
<evidence type="ECO:0000256" key="5">
    <source>
        <dbReference type="ARBA" id="ARBA00023136"/>
    </source>
</evidence>
<dbReference type="RefSeq" id="WP_255931144.1">
    <property type="nucleotide sequence ID" value="NZ_JANFNH010000035.1"/>
</dbReference>
<proteinExistence type="predicted"/>
<protein>
    <submittedName>
        <fullName evidence="8">DUF3817 domain-containing protein</fullName>
    </submittedName>
</protein>
<evidence type="ECO:0000256" key="1">
    <source>
        <dbReference type="ARBA" id="ARBA00004651"/>
    </source>
</evidence>
<evidence type="ECO:0000256" key="3">
    <source>
        <dbReference type="ARBA" id="ARBA00022692"/>
    </source>
</evidence>
<organism evidence="8 9">
    <name type="scientific">Streptantibioticus rubrisoli</name>
    <dbReference type="NCBI Taxonomy" id="1387313"/>
    <lineage>
        <taxon>Bacteria</taxon>
        <taxon>Bacillati</taxon>
        <taxon>Actinomycetota</taxon>
        <taxon>Actinomycetes</taxon>
        <taxon>Kitasatosporales</taxon>
        <taxon>Streptomycetaceae</taxon>
        <taxon>Streptantibioticus</taxon>
    </lineage>
</organism>
<gene>
    <name evidence="8" type="ORF">NON19_24025</name>
</gene>
<dbReference type="Pfam" id="PF12823">
    <property type="entry name" value="DUF3817"/>
    <property type="match status" value="1"/>
</dbReference>
<dbReference type="PANTHER" id="PTHR40077:SF1">
    <property type="entry name" value="MEMBRANE PROTEIN"/>
    <property type="match status" value="1"/>
</dbReference>
<evidence type="ECO:0000259" key="7">
    <source>
        <dbReference type="Pfam" id="PF12823"/>
    </source>
</evidence>
<evidence type="ECO:0000256" key="2">
    <source>
        <dbReference type="ARBA" id="ARBA00022475"/>
    </source>
</evidence>
<feature type="transmembrane region" description="Helical" evidence="6">
    <location>
        <begin position="12"/>
        <end position="37"/>
    </location>
</feature>
<accession>A0ABT1PJP3</accession>
<dbReference type="NCBIfam" id="TIGR03954">
    <property type="entry name" value="integ_memb_HG"/>
    <property type="match status" value="1"/>
</dbReference>
<keyword evidence="2" id="KW-1003">Cell membrane</keyword>
<dbReference type="PANTHER" id="PTHR40077">
    <property type="entry name" value="MEMBRANE PROTEIN-RELATED"/>
    <property type="match status" value="1"/>
</dbReference>
<evidence type="ECO:0000313" key="8">
    <source>
        <dbReference type="EMBL" id="MCQ4045016.1"/>
    </source>
</evidence>
<comment type="caution">
    <text evidence="8">The sequence shown here is derived from an EMBL/GenBank/DDBJ whole genome shotgun (WGS) entry which is preliminary data.</text>
</comment>
<evidence type="ECO:0000256" key="4">
    <source>
        <dbReference type="ARBA" id="ARBA00022989"/>
    </source>
</evidence>
<dbReference type="EMBL" id="JANFNH010000035">
    <property type="protein sequence ID" value="MCQ4045016.1"/>
    <property type="molecule type" value="Genomic_DNA"/>
</dbReference>
<name>A0ABT1PJP3_9ACTN</name>
<comment type="subcellular location">
    <subcellularLocation>
        <location evidence="1">Cell membrane</location>
        <topology evidence="1">Multi-pass membrane protein</topology>
    </subcellularLocation>
</comment>
<keyword evidence="5 6" id="KW-0472">Membrane</keyword>
<keyword evidence="9" id="KW-1185">Reference proteome</keyword>
<feature type="transmembrane region" description="Helical" evidence="6">
    <location>
        <begin position="43"/>
        <end position="62"/>
    </location>
</feature>
<evidence type="ECO:0000256" key="6">
    <source>
        <dbReference type="SAM" id="Phobius"/>
    </source>
</evidence>
<keyword evidence="3 6" id="KW-0812">Transmembrane</keyword>
<keyword evidence="4 6" id="KW-1133">Transmembrane helix</keyword>
<feature type="domain" description="DUF3817" evidence="7">
    <location>
        <begin position="9"/>
        <end position="97"/>
    </location>
</feature>
<feature type="transmembrane region" description="Helical" evidence="6">
    <location>
        <begin position="74"/>
        <end position="91"/>
    </location>
</feature>
<dbReference type="InterPro" id="IPR023845">
    <property type="entry name" value="DUF3817_TM"/>
</dbReference>
<reference evidence="8 9" key="1">
    <citation type="submission" date="2022-06" db="EMBL/GenBank/DDBJ databases">
        <title>Draft genome sequence of type strain Streptomyces rubrisoli DSM 42083.</title>
        <authorList>
            <person name="Duangmal K."/>
            <person name="Klaysubun C."/>
        </authorList>
    </citation>
    <scope>NUCLEOTIDE SEQUENCE [LARGE SCALE GENOMIC DNA]</scope>
    <source>
        <strain evidence="8 9">DSM 42083</strain>
    </source>
</reference>
<sequence length="116" mass="12578">MDVKTAAALRRLGIISIAEAISFLALLIFGTGLKLLIGFDTLVFPLGMIHGVLFIIYLVLLADVWSKAKWTKGRVGLFFLLSILPTGGFFGDRMIKKEEAASLIAARARKEGVVNA</sequence>
<dbReference type="Proteomes" id="UP001206206">
    <property type="component" value="Unassembled WGS sequence"/>
</dbReference>